<dbReference type="PROSITE" id="PS50111">
    <property type="entry name" value="CHEMOTAXIS_TRANSDUC_2"/>
    <property type="match status" value="1"/>
</dbReference>
<dbReference type="Gene3D" id="1.10.287.950">
    <property type="entry name" value="Methyl-accepting chemotaxis protein"/>
    <property type="match status" value="1"/>
</dbReference>
<feature type="domain" description="Methyl-accepting transducer" evidence="3">
    <location>
        <begin position="132"/>
        <end position="300"/>
    </location>
</feature>
<name>Q24Z62_DESHY</name>
<dbReference type="PANTHER" id="PTHR32089">
    <property type="entry name" value="METHYL-ACCEPTING CHEMOTAXIS PROTEIN MCPB"/>
    <property type="match status" value="1"/>
</dbReference>
<evidence type="ECO:0000313" key="4">
    <source>
        <dbReference type="EMBL" id="BAE82680.1"/>
    </source>
</evidence>
<reference evidence="4 5" key="1">
    <citation type="journal article" date="2006" name="J. Bacteriol.">
        <title>Complete genome sequence of the dehalorespiring bacterium Desulfitobacterium hafniense Y51 and comparison with Dehalococcoides ethenogenes 195.</title>
        <authorList>
            <person name="Nonaka H."/>
            <person name="Keresztes G."/>
            <person name="Shinoda Y."/>
            <person name="Ikenaga Y."/>
            <person name="Abe M."/>
            <person name="Naito K."/>
            <person name="Inatomi K."/>
            <person name="Furukawa K."/>
            <person name="Inui M."/>
            <person name="Yukawa H."/>
        </authorList>
    </citation>
    <scope>NUCLEOTIDE SEQUENCE [LARGE SCALE GENOMIC DNA]</scope>
    <source>
        <strain evidence="4 5">Y51</strain>
    </source>
</reference>
<dbReference type="HOGENOM" id="CLU_043276_0_0_9"/>
<dbReference type="InterPro" id="IPR029151">
    <property type="entry name" value="Sensor-like_sf"/>
</dbReference>
<evidence type="ECO:0000259" key="3">
    <source>
        <dbReference type="PROSITE" id="PS50111"/>
    </source>
</evidence>
<keyword evidence="1 2" id="KW-0807">Transducer</keyword>
<organism evidence="4 5">
    <name type="scientific">Desulfitobacterium hafniense (strain Y51)</name>
    <dbReference type="NCBI Taxonomy" id="138119"/>
    <lineage>
        <taxon>Bacteria</taxon>
        <taxon>Bacillati</taxon>
        <taxon>Bacillota</taxon>
        <taxon>Clostridia</taxon>
        <taxon>Eubacteriales</taxon>
        <taxon>Desulfitobacteriaceae</taxon>
        <taxon>Desulfitobacterium</taxon>
    </lineage>
</organism>
<dbReference type="AlphaFoldDB" id="Q24Z62"/>
<dbReference type="InterPro" id="IPR004089">
    <property type="entry name" value="MCPsignal_dom"/>
</dbReference>
<dbReference type="STRING" id="138119.DSY0891"/>
<dbReference type="SUPFAM" id="SSF103190">
    <property type="entry name" value="Sensory domain-like"/>
    <property type="match status" value="1"/>
</dbReference>
<protein>
    <recommendedName>
        <fullName evidence="3">Methyl-accepting transducer domain-containing protein</fullName>
    </recommendedName>
</protein>
<accession>Q24Z62</accession>
<proteinExistence type="predicted"/>
<dbReference type="eggNOG" id="COG0840">
    <property type="taxonomic scope" value="Bacteria"/>
</dbReference>
<dbReference type="EMBL" id="AP008230">
    <property type="protein sequence ID" value="BAE82680.1"/>
    <property type="molecule type" value="Genomic_DNA"/>
</dbReference>
<gene>
    <name evidence="4" type="ordered locus">DSY0891</name>
</gene>
<dbReference type="KEGG" id="dsy:DSY0891"/>
<evidence type="ECO:0000256" key="2">
    <source>
        <dbReference type="PROSITE-ProRule" id="PRU00284"/>
    </source>
</evidence>
<dbReference type="SUPFAM" id="SSF58104">
    <property type="entry name" value="Methyl-accepting chemotaxis protein (MCP) signaling domain"/>
    <property type="match status" value="1"/>
</dbReference>
<dbReference type="SMART" id="SM00283">
    <property type="entry name" value="MA"/>
    <property type="match status" value="1"/>
</dbReference>
<sequence length="300" mass="32837">MSGKCNLGGKTMNVNPQSDEELLEYYAFVLSNLGLLVDEDVQVVLTNRTHITHHFSGDKLRSDSTQLIGMEITQTENELYKAMQSGKIIKSQEDEKYVGVPIVNIYFPIRNLRGEVIGCAAVCKSQEREYQLEEISHGLATTIEQVNDGIEMVASGSQGLSHTISHVITSAKDTHNRIQEINKVIEAISDISTHSNLLGLNAAIEAARAGVQGRGFAVVADEMRKLAIQSKDSAKMVTNILSGMKQSIEAIINEINQVGSIAENQAAATEEITASIMDVNQSSQTLLKISRLYKETTNQE</sequence>
<dbReference type="Pfam" id="PF00015">
    <property type="entry name" value="MCPsignal"/>
    <property type="match status" value="1"/>
</dbReference>
<evidence type="ECO:0000256" key="1">
    <source>
        <dbReference type="ARBA" id="ARBA00023224"/>
    </source>
</evidence>
<keyword evidence="5" id="KW-1185">Reference proteome</keyword>
<dbReference type="PANTHER" id="PTHR32089:SF112">
    <property type="entry name" value="LYSOZYME-LIKE PROTEIN-RELATED"/>
    <property type="match status" value="1"/>
</dbReference>
<dbReference type="Proteomes" id="UP000001946">
    <property type="component" value="Chromosome"/>
</dbReference>
<dbReference type="GO" id="GO:0016020">
    <property type="term" value="C:membrane"/>
    <property type="evidence" value="ECO:0007669"/>
    <property type="project" value="InterPro"/>
</dbReference>
<dbReference type="GO" id="GO:0007165">
    <property type="term" value="P:signal transduction"/>
    <property type="evidence" value="ECO:0007669"/>
    <property type="project" value="UniProtKB-KW"/>
</dbReference>
<evidence type="ECO:0000313" key="5">
    <source>
        <dbReference type="Proteomes" id="UP000001946"/>
    </source>
</evidence>